<evidence type="ECO:0000256" key="12">
    <source>
        <dbReference type="PROSITE-ProRule" id="PRU00103"/>
    </source>
</evidence>
<dbReference type="Gene3D" id="1.25.10.10">
    <property type="entry name" value="Leucine-rich Repeat Variant"/>
    <property type="match status" value="1"/>
</dbReference>
<dbReference type="GO" id="GO:0046872">
    <property type="term" value="F:metal ion binding"/>
    <property type="evidence" value="ECO:0007669"/>
    <property type="project" value="UniProtKB-KW"/>
</dbReference>
<evidence type="ECO:0000256" key="3">
    <source>
        <dbReference type="ARBA" id="ARBA00005041"/>
    </source>
</evidence>
<dbReference type="EC" id="1.14.99.29" evidence="4"/>
<keyword evidence="7" id="KW-0560">Oxidoreductase</keyword>
<name>A0A8C2NV47_CAPHI</name>
<keyword evidence="9" id="KW-0503">Monooxygenase</keyword>
<keyword evidence="8" id="KW-0408">Iron</keyword>
<comment type="cofactor">
    <cofactor evidence="2">
        <name>Fe(2+)</name>
        <dbReference type="ChEBI" id="CHEBI:29033"/>
    </cofactor>
</comment>
<comment type="catalytic activity">
    <reaction evidence="1">
        <text>[eIF5A protein]-deoxyhypusine + AH2 + O2 = [eIF5A protein]-hypusine + A + H2O</text>
        <dbReference type="Rhea" id="RHEA:14101"/>
        <dbReference type="Rhea" id="RHEA-COMP:10144"/>
        <dbReference type="Rhea" id="RHEA-COMP:12592"/>
        <dbReference type="ChEBI" id="CHEBI:13193"/>
        <dbReference type="ChEBI" id="CHEBI:15377"/>
        <dbReference type="ChEBI" id="CHEBI:15379"/>
        <dbReference type="ChEBI" id="CHEBI:17499"/>
        <dbReference type="ChEBI" id="CHEBI:82657"/>
        <dbReference type="ChEBI" id="CHEBI:91175"/>
        <dbReference type="EC" id="1.14.99.29"/>
    </reaction>
</comment>
<evidence type="ECO:0000313" key="13">
    <source>
        <dbReference type="Ensembl" id="ENSCHIP00010010350.1"/>
    </source>
</evidence>
<keyword evidence="5" id="KW-0479">Metal-binding</keyword>
<proteinExistence type="predicted"/>
<evidence type="ECO:0000256" key="11">
    <source>
        <dbReference type="ARBA" id="ARBA00045876"/>
    </source>
</evidence>
<dbReference type="PROSITE" id="PS50077">
    <property type="entry name" value="HEAT_REPEAT"/>
    <property type="match status" value="1"/>
</dbReference>
<dbReference type="PANTHER" id="PTHR12697">
    <property type="entry name" value="PBS LYASE HEAT-LIKE PROTEIN"/>
    <property type="match status" value="1"/>
</dbReference>
<dbReference type="GO" id="GO:0019135">
    <property type="term" value="F:deoxyhypusine monooxygenase activity"/>
    <property type="evidence" value="ECO:0007669"/>
    <property type="project" value="UniProtKB-EC"/>
</dbReference>
<keyword evidence="10" id="KW-0386">Hypusine biosynthesis</keyword>
<evidence type="ECO:0000256" key="1">
    <source>
        <dbReference type="ARBA" id="ARBA00000068"/>
    </source>
</evidence>
<evidence type="ECO:0000256" key="8">
    <source>
        <dbReference type="ARBA" id="ARBA00023004"/>
    </source>
</evidence>
<dbReference type="InterPro" id="IPR021133">
    <property type="entry name" value="HEAT_type_2"/>
</dbReference>
<evidence type="ECO:0000256" key="6">
    <source>
        <dbReference type="ARBA" id="ARBA00022737"/>
    </source>
</evidence>
<evidence type="ECO:0000256" key="7">
    <source>
        <dbReference type="ARBA" id="ARBA00023002"/>
    </source>
</evidence>
<evidence type="ECO:0000256" key="9">
    <source>
        <dbReference type="ARBA" id="ARBA00023033"/>
    </source>
</evidence>
<reference evidence="13" key="2">
    <citation type="submission" date="2025-08" db="UniProtKB">
        <authorList>
            <consortium name="Ensembl"/>
        </authorList>
    </citation>
    <scope>IDENTIFICATION</scope>
</reference>
<dbReference type="InterPro" id="IPR004155">
    <property type="entry name" value="PBS_lyase_HEAT"/>
</dbReference>
<dbReference type="Ensembl" id="ENSCHIT00010014646.1">
    <property type="protein sequence ID" value="ENSCHIP00010010350.1"/>
    <property type="gene ID" value="ENSCHIG00010007732.1"/>
</dbReference>
<comment type="function">
    <text evidence="11">Catalyzes the hydroxylation of the N(6)-(4-aminobutyl)-L-lysine intermediate produced by deoxyhypusine synthase/DHPS on a critical lysine of the eukaryotic translation initiation factor 5A/eIF-5A. This is the second step of the post-translational modification of that lysine into an unusual amino acid residue named hypusine. Hypusination is unique to mature eIF-5A factor and is essential for its function.</text>
</comment>
<feature type="repeat" description="HEAT" evidence="12">
    <location>
        <begin position="103"/>
        <end position="143"/>
    </location>
</feature>
<evidence type="ECO:0000256" key="2">
    <source>
        <dbReference type="ARBA" id="ARBA00001954"/>
    </source>
</evidence>
<dbReference type="InterPro" id="IPR016024">
    <property type="entry name" value="ARM-type_fold"/>
</dbReference>
<evidence type="ECO:0000256" key="5">
    <source>
        <dbReference type="ARBA" id="ARBA00022723"/>
    </source>
</evidence>
<evidence type="ECO:0000256" key="10">
    <source>
        <dbReference type="ARBA" id="ARBA00023256"/>
    </source>
</evidence>
<dbReference type="FunFam" id="1.25.10.10:FF:000099">
    <property type="entry name" value="Deoxyhypusine hydroxylase"/>
    <property type="match status" value="1"/>
</dbReference>
<dbReference type="AlphaFoldDB" id="A0A8C2NV47"/>
<protein>
    <recommendedName>
        <fullName evidence="4">deoxyhypusine monooxygenase</fullName>
        <ecNumber evidence="4">1.14.99.29</ecNumber>
    </recommendedName>
</protein>
<organism evidence="13">
    <name type="scientific">Capra hircus</name>
    <name type="common">Goat</name>
    <dbReference type="NCBI Taxonomy" id="9925"/>
    <lineage>
        <taxon>Eukaryota</taxon>
        <taxon>Metazoa</taxon>
        <taxon>Chordata</taxon>
        <taxon>Craniata</taxon>
        <taxon>Vertebrata</taxon>
        <taxon>Euteleostomi</taxon>
        <taxon>Mammalia</taxon>
        <taxon>Eutheria</taxon>
        <taxon>Laurasiatheria</taxon>
        <taxon>Artiodactyla</taxon>
        <taxon>Ruminantia</taxon>
        <taxon>Pecora</taxon>
        <taxon>Bovidae</taxon>
        <taxon>Caprinae</taxon>
        <taxon>Capra</taxon>
    </lineage>
</organism>
<accession>A0A8C2NV47</accession>
<dbReference type="InterPro" id="IPR011989">
    <property type="entry name" value="ARM-like"/>
</dbReference>
<dbReference type="SMART" id="SM00567">
    <property type="entry name" value="EZ_HEAT"/>
    <property type="match status" value="3"/>
</dbReference>
<reference evidence="13" key="1">
    <citation type="submission" date="2019-03" db="EMBL/GenBank/DDBJ databases">
        <title>Genome sequencing and reference-guided assembly of Black Bengal Goat (Capra hircus).</title>
        <authorList>
            <person name="Siddiki A.Z."/>
            <person name="Baten A."/>
            <person name="Billah M."/>
            <person name="Alam M.A.U."/>
            <person name="Shawrob K.S.M."/>
            <person name="Saha S."/>
            <person name="Chowdhury M."/>
            <person name="Rahman A.H."/>
            <person name="Stear M."/>
            <person name="Miah G."/>
            <person name="Das G.B."/>
            <person name="Hossain M.M."/>
            <person name="Kumkum M."/>
            <person name="Islam M.S."/>
            <person name="Mollah A.M."/>
            <person name="Ahsan A."/>
            <person name="Tusar F."/>
            <person name="Khan M.K.I."/>
        </authorList>
    </citation>
    <scope>NUCLEOTIDE SEQUENCE [LARGE SCALE GENOMIC DNA]</scope>
</reference>
<dbReference type="Pfam" id="PF13646">
    <property type="entry name" value="HEAT_2"/>
    <property type="match status" value="1"/>
</dbReference>
<comment type="pathway">
    <text evidence="3">Protein modification; eIF5A hypusination.</text>
</comment>
<dbReference type="PANTHER" id="PTHR12697:SF5">
    <property type="entry name" value="DEOXYHYPUSINE HYDROXYLASE"/>
    <property type="match status" value="1"/>
</dbReference>
<sequence>MAPLTWRLGFPSQQVLKLRVPWFSPSGEEGGITMVMEQEVEAVGQTLVDPRQPLQARFRALFTLRGLGGPVAISWISRAFDDDSALLKHELAYCLGQMQDRRAIPVLLDVLRDTRQEPMVRHEAGEALGAIGDPEVLEILKQYSTDPVVEVAETCQLAVRRLEWLQQQSGESVVQGPYLSVDPAPPAEERDLGQLREARRPPWRWPKACAAAAPSSAMRSATFWARCSTRQQCPSWQRPWHSPLRTPWYDTSAPRPWGPSPGLPAWPPCEPTWPTLSVWCGRAARWPWTCRSPPGLSCSGWLSCRGWQPRRGWTTGAQPRHSMRSTARHRWTPSACPGACCTCCWLRSWWWPWLMPLWAISSRTLPTIWLTGLLARSRIRRTPPGSCLRAPRAKTWKSWTCSWLWPGGARRTWVGVVRGPLQKPPTGPPAAPPLPSKIRQFGAPFGSWAELGPALGPRRPAPTPLAVLLI</sequence>
<keyword evidence="6" id="KW-0677">Repeat</keyword>
<evidence type="ECO:0000256" key="4">
    <source>
        <dbReference type="ARBA" id="ARBA00012606"/>
    </source>
</evidence>
<dbReference type="SUPFAM" id="SSF48371">
    <property type="entry name" value="ARM repeat"/>
    <property type="match status" value="1"/>
</dbReference>